<accession>A0A6J5ZC70</accession>
<gene>
    <name evidence="2" type="ORF">UFOPK3775_00692</name>
</gene>
<protein>
    <submittedName>
        <fullName evidence="2">Unannotated protein</fullName>
    </submittedName>
</protein>
<evidence type="ECO:0000313" key="2">
    <source>
        <dbReference type="EMBL" id="CAB4338020.1"/>
    </source>
</evidence>
<dbReference type="EMBL" id="CAESAK010000077">
    <property type="protein sequence ID" value="CAB4338020.1"/>
    <property type="molecule type" value="Genomic_DNA"/>
</dbReference>
<feature type="transmembrane region" description="Helical" evidence="1">
    <location>
        <begin position="22"/>
        <end position="39"/>
    </location>
</feature>
<organism evidence="2">
    <name type="scientific">freshwater metagenome</name>
    <dbReference type="NCBI Taxonomy" id="449393"/>
    <lineage>
        <taxon>unclassified sequences</taxon>
        <taxon>metagenomes</taxon>
        <taxon>ecological metagenomes</taxon>
    </lineage>
</organism>
<evidence type="ECO:0000256" key="1">
    <source>
        <dbReference type="SAM" id="Phobius"/>
    </source>
</evidence>
<name>A0A6J5ZC70_9ZZZZ</name>
<proteinExistence type="predicted"/>
<keyword evidence="1" id="KW-0472">Membrane</keyword>
<feature type="transmembrane region" description="Helical" evidence="1">
    <location>
        <begin position="101"/>
        <end position="125"/>
    </location>
</feature>
<dbReference type="AlphaFoldDB" id="A0A6J5ZC70"/>
<keyword evidence="1" id="KW-1133">Transmembrane helix</keyword>
<sequence length="127" mass="13562">MSQYEAGVCNIGPSEVARRRQVAYLGGALYALFVAVAIFKNFSSVTTISALFPALIFSVGFIQSRRKFCLAYGLMGSFNFAKLGSLTQVQDQMSLKADRSTALSILAQSLGLALLLACVAIALNITL</sequence>
<reference evidence="2" key="1">
    <citation type="submission" date="2020-05" db="EMBL/GenBank/DDBJ databases">
        <authorList>
            <person name="Chiriac C."/>
            <person name="Salcher M."/>
            <person name="Ghai R."/>
            <person name="Kavagutti S V."/>
        </authorList>
    </citation>
    <scope>NUCLEOTIDE SEQUENCE</scope>
</reference>
<feature type="transmembrane region" description="Helical" evidence="1">
    <location>
        <begin position="45"/>
        <end position="62"/>
    </location>
</feature>
<keyword evidence="1" id="KW-0812">Transmembrane</keyword>